<organism evidence="1 2">
    <name type="scientific">Liparis tanakae</name>
    <name type="common">Tanaka's snailfish</name>
    <dbReference type="NCBI Taxonomy" id="230148"/>
    <lineage>
        <taxon>Eukaryota</taxon>
        <taxon>Metazoa</taxon>
        <taxon>Chordata</taxon>
        <taxon>Craniata</taxon>
        <taxon>Vertebrata</taxon>
        <taxon>Euteleostomi</taxon>
        <taxon>Actinopterygii</taxon>
        <taxon>Neopterygii</taxon>
        <taxon>Teleostei</taxon>
        <taxon>Neoteleostei</taxon>
        <taxon>Acanthomorphata</taxon>
        <taxon>Eupercaria</taxon>
        <taxon>Perciformes</taxon>
        <taxon>Cottioidei</taxon>
        <taxon>Cottales</taxon>
        <taxon>Liparidae</taxon>
        <taxon>Liparis</taxon>
    </lineage>
</organism>
<dbReference type="Proteomes" id="UP000314294">
    <property type="component" value="Unassembled WGS sequence"/>
</dbReference>
<accession>A0A4Z2HC15</accession>
<reference evidence="1 2" key="1">
    <citation type="submission" date="2019-03" db="EMBL/GenBank/DDBJ databases">
        <title>First draft genome of Liparis tanakae, snailfish: a comprehensive survey of snailfish specific genes.</title>
        <authorList>
            <person name="Kim W."/>
            <person name="Song I."/>
            <person name="Jeong J.-H."/>
            <person name="Kim D."/>
            <person name="Kim S."/>
            <person name="Ryu S."/>
            <person name="Song J.Y."/>
            <person name="Lee S.K."/>
        </authorList>
    </citation>
    <scope>NUCLEOTIDE SEQUENCE [LARGE SCALE GENOMIC DNA]</scope>
    <source>
        <tissue evidence="1">Muscle</tissue>
    </source>
</reference>
<proteinExistence type="predicted"/>
<gene>
    <name evidence="1" type="ORF">EYF80_026890</name>
</gene>
<sequence>MDMVIYQARYRKDCKEPGRESLVEYPMMQKKEMTVCRTARILNMGSMYPLLSSRTKRTVTGFRGSPASSITSSLVSMASPPSGSHWTLWSGRVLVYTTSLSSTTDEDVETWQEQCNSCSTEGGASCSFSGS</sequence>
<evidence type="ECO:0000313" key="1">
    <source>
        <dbReference type="EMBL" id="TNN62815.1"/>
    </source>
</evidence>
<protein>
    <submittedName>
        <fullName evidence="1">Uncharacterized protein</fullName>
    </submittedName>
</protein>
<keyword evidence="2" id="KW-1185">Reference proteome</keyword>
<comment type="caution">
    <text evidence="1">The sequence shown here is derived from an EMBL/GenBank/DDBJ whole genome shotgun (WGS) entry which is preliminary data.</text>
</comment>
<evidence type="ECO:0000313" key="2">
    <source>
        <dbReference type="Proteomes" id="UP000314294"/>
    </source>
</evidence>
<dbReference type="EMBL" id="SRLO01000285">
    <property type="protein sequence ID" value="TNN62815.1"/>
    <property type="molecule type" value="Genomic_DNA"/>
</dbReference>
<name>A0A4Z2HC15_9TELE</name>
<dbReference type="AlphaFoldDB" id="A0A4Z2HC15"/>